<comment type="similarity">
    <text evidence="1">Belongs to the intradiol ring-cleavage dioxygenase family.</text>
</comment>
<dbReference type="RefSeq" id="WP_168028677.1">
    <property type="nucleotide sequence ID" value="NZ_JAAVNE010000008.1"/>
</dbReference>
<evidence type="ECO:0000256" key="1">
    <source>
        <dbReference type="ARBA" id="ARBA00007825"/>
    </source>
</evidence>
<sequence length="206" mass="22095">MTPRPNAPLLPTAWATIGPFFPQTFFRDGDNDLTRLTPDAPPTAQGAPMWLTGRVLQEGGGPCVNAVLEAWQADAAGRFRHPRDPDWRLADPGFHFWGRAWTDAEGRFAFRTVIPGGYRDAAGPRAPHINLAIIGSGIMGRLATTVFLPGFAEAHAVDPVLAALPAALRPLLVAAEDGAGPDGAPRFALDLLLRGDPARETPFFED</sequence>
<dbReference type="SUPFAM" id="SSF49482">
    <property type="entry name" value="Aromatic compound dioxygenase"/>
    <property type="match status" value="1"/>
</dbReference>
<proteinExistence type="inferred from homology"/>
<dbReference type="PANTHER" id="PTHR33711">
    <property type="entry name" value="DIOXYGENASE, PUTATIVE (AFU_ORTHOLOGUE AFUA_2G02910)-RELATED"/>
    <property type="match status" value="1"/>
</dbReference>
<dbReference type="InterPro" id="IPR015889">
    <property type="entry name" value="Intradiol_dOase_core"/>
</dbReference>
<protein>
    <submittedName>
        <fullName evidence="5">Protocatechuate 3,4-dioxygenase subunit alpha</fullName>
    </submittedName>
</protein>
<evidence type="ECO:0000256" key="3">
    <source>
        <dbReference type="ARBA" id="ARBA00023002"/>
    </source>
</evidence>
<keyword evidence="6" id="KW-1185">Reference proteome</keyword>
<dbReference type="PANTHER" id="PTHR33711:SF9">
    <property type="entry name" value="PROTOCATECHUATE 3,4-DIOXYGENASE ALPHA CHAIN"/>
    <property type="match status" value="1"/>
</dbReference>
<evidence type="ECO:0000256" key="2">
    <source>
        <dbReference type="ARBA" id="ARBA00022964"/>
    </source>
</evidence>
<dbReference type="Gene3D" id="2.60.130.10">
    <property type="entry name" value="Aromatic compound dioxygenase"/>
    <property type="match status" value="1"/>
</dbReference>
<evidence type="ECO:0000313" key="5">
    <source>
        <dbReference type="EMBL" id="NKC30619.1"/>
    </source>
</evidence>
<accession>A0ABX1E0E1</accession>
<dbReference type="Proteomes" id="UP000787635">
    <property type="component" value="Unassembled WGS sequence"/>
</dbReference>
<organism evidence="5 6">
    <name type="scientific">Falsiroseomonas selenitidurans</name>
    <dbReference type="NCBI Taxonomy" id="2716335"/>
    <lineage>
        <taxon>Bacteria</taxon>
        <taxon>Pseudomonadati</taxon>
        <taxon>Pseudomonadota</taxon>
        <taxon>Alphaproteobacteria</taxon>
        <taxon>Acetobacterales</taxon>
        <taxon>Roseomonadaceae</taxon>
        <taxon>Falsiroseomonas</taxon>
    </lineage>
</organism>
<keyword evidence="3" id="KW-0560">Oxidoreductase</keyword>
<dbReference type="Pfam" id="PF00775">
    <property type="entry name" value="Dioxygenase_C"/>
    <property type="match status" value="1"/>
</dbReference>
<evidence type="ECO:0000313" key="6">
    <source>
        <dbReference type="Proteomes" id="UP000787635"/>
    </source>
</evidence>
<comment type="caution">
    <text evidence="5">The sequence shown here is derived from an EMBL/GenBank/DDBJ whole genome shotgun (WGS) entry which is preliminary data.</text>
</comment>
<dbReference type="InterPro" id="IPR050770">
    <property type="entry name" value="Intradiol_RC_Dioxygenase"/>
</dbReference>
<gene>
    <name evidence="5" type="ORF">HEQ75_07075</name>
</gene>
<dbReference type="InterPro" id="IPR000627">
    <property type="entry name" value="Intradiol_dOase_C"/>
</dbReference>
<name>A0ABX1E0E1_9PROT</name>
<dbReference type="EMBL" id="JAAVNE010000008">
    <property type="protein sequence ID" value="NKC30619.1"/>
    <property type="molecule type" value="Genomic_DNA"/>
</dbReference>
<reference evidence="5 6" key="1">
    <citation type="submission" date="2020-03" db="EMBL/GenBank/DDBJ databases">
        <title>Roseomonas selenitidurans sp. nov. isolated from urban soil.</title>
        <authorList>
            <person name="Liu H."/>
        </authorList>
    </citation>
    <scope>NUCLEOTIDE SEQUENCE [LARGE SCALE GENOMIC DNA]</scope>
    <source>
        <strain evidence="5 6">BU-1</strain>
    </source>
</reference>
<keyword evidence="2" id="KW-0223">Dioxygenase</keyword>
<evidence type="ECO:0000259" key="4">
    <source>
        <dbReference type="Pfam" id="PF00775"/>
    </source>
</evidence>
<feature type="domain" description="Intradiol ring-cleavage dioxygenases" evidence="4">
    <location>
        <begin position="20"/>
        <end position="177"/>
    </location>
</feature>